<dbReference type="Proteomes" id="UP000464865">
    <property type="component" value="Plasmid p8"/>
</dbReference>
<proteinExistence type="predicted"/>
<gene>
    <name evidence="2" type="ORF">G3A56_28110</name>
</gene>
<organism evidence="2 3">
    <name type="scientific">Rhizobium oryzihabitans</name>
    <dbReference type="NCBI Taxonomy" id="2267833"/>
    <lineage>
        <taxon>Bacteria</taxon>
        <taxon>Pseudomonadati</taxon>
        <taxon>Pseudomonadota</taxon>
        <taxon>Alphaproteobacteria</taxon>
        <taxon>Hyphomicrobiales</taxon>
        <taxon>Rhizobiaceae</taxon>
        <taxon>Rhizobium/Agrobacterium group</taxon>
        <taxon>Rhizobium</taxon>
    </lineage>
</organism>
<geneLocation type="plasmid" evidence="2 3">
    <name>p8</name>
</geneLocation>
<evidence type="ECO:0000313" key="2">
    <source>
        <dbReference type="EMBL" id="QIB41638.1"/>
    </source>
</evidence>
<evidence type="ECO:0000313" key="3">
    <source>
        <dbReference type="Proteomes" id="UP000464865"/>
    </source>
</evidence>
<dbReference type="RefSeq" id="WP_142174409.1">
    <property type="nucleotide sequence ID" value="NZ_CP048640.1"/>
</dbReference>
<accession>A0A7L5BRW5</accession>
<feature type="transmembrane region" description="Helical" evidence="1">
    <location>
        <begin position="36"/>
        <end position="58"/>
    </location>
</feature>
<keyword evidence="2" id="KW-0614">Plasmid</keyword>
<name>A0A7L5BRW5_9HYPH</name>
<protein>
    <submittedName>
        <fullName evidence="2">Uncharacterized protein</fullName>
    </submittedName>
</protein>
<keyword evidence="1" id="KW-1133">Transmembrane helix</keyword>
<evidence type="ECO:0000256" key="1">
    <source>
        <dbReference type="SAM" id="Phobius"/>
    </source>
</evidence>
<dbReference type="EMBL" id="CP048640">
    <property type="protein sequence ID" value="QIB41638.1"/>
    <property type="molecule type" value="Genomic_DNA"/>
</dbReference>
<keyword evidence="1" id="KW-0812">Transmembrane</keyword>
<dbReference type="KEGG" id="roy:G3A56_28110"/>
<sequence>MPNFVTIAKSPAVRAGLIIPGAVMMILLAVSELPFWSGTAVALINTLALASGLLGGLFHVIGVMPRALAAEEIAWRKTHAEEYGGDDWETVPFLDPFLVRVRAAES</sequence>
<keyword evidence="1" id="KW-0472">Membrane</keyword>
<reference evidence="2 3" key="1">
    <citation type="submission" date="2020-02" db="EMBL/GenBank/DDBJ databases">
        <title>Plant-Promoting Endophytic Bacterium Rhizobium oryzihabitans sp. nov., Isolated from the Root of Rice.</title>
        <authorList>
            <person name="zhao J."/>
            <person name="Zhang G."/>
        </authorList>
    </citation>
    <scope>NUCLEOTIDE SEQUENCE [LARGE SCALE GENOMIC DNA]</scope>
    <source>
        <strain evidence="2 3">M15</strain>
        <plasmid evidence="2 3">p8</plasmid>
    </source>
</reference>
<feature type="transmembrane region" description="Helical" evidence="1">
    <location>
        <begin position="12"/>
        <end position="30"/>
    </location>
</feature>
<keyword evidence="3" id="KW-1185">Reference proteome</keyword>
<dbReference type="AlphaFoldDB" id="A0A7L5BRW5"/>